<dbReference type="EMBL" id="QGKM01000043">
    <property type="protein sequence ID" value="PWQ95661.1"/>
    <property type="molecule type" value="Genomic_DNA"/>
</dbReference>
<dbReference type="InterPro" id="IPR011234">
    <property type="entry name" value="Fumarylacetoacetase-like_C"/>
</dbReference>
<dbReference type="GO" id="GO:0003824">
    <property type="term" value="F:catalytic activity"/>
    <property type="evidence" value="ECO:0007669"/>
    <property type="project" value="InterPro"/>
</dbReference>
<feature type="domain" description="Fumarylacetoacetase-like C-terminal" evidence="1">
    <location>
        <begin position="11"/>
        <end position="60"/>
    </location>
</feature>
<evidence type="ECO:0000313" key="3">
    <source>
        <dbReference type="Proteomes" id="UP000245539"/>
    </source>
</evidence>
<dbReference type="OrthoDB" id="9805307at2"/>
<keyword evidence="3" id="KW-1185">Reference proteome</keyword>
<evidence type="ECO:0000313" key="2">
    <source>
        <dbReference type="EMBL" id="PWQ95661.1"/>
    </source>
</evidence>
<dbReference type="AlphaFoldDB" id="A0A317CC37"/>
<proteinExistence type="predicted"/>
<evidence type="ECO:0000259" key="1">
    <source>
        <dbReference type="Pfam" id="PF01557"/>
    </source>
</evidence>
<gene>
    <name evidence="2" type="ORF">DKW60_14550</name>
</gene>
<comment type="caution">
    <text evidence="2">The sequence shown here is derived from an EMBL/GenBank/DDBJ whole genome shotgun (WGS) entry which is preliminary data.</text>
</comment>
<name>A0A317CC37_9GAMM</name>
<accession>A0A317CC37</accession>
<sequence length="81" mass="9047">MSVFFTRRSSRIGRNYAAHVKEGGVEPPTYPEFFYRGATSLIAHNAPIIRPKCSDGLRIQARLNGEVMRIGVLSNPEVDEV</sequence>
<protein>
    <recommendedName>
        <fullName evidence="1">Fumarylacetoacetase-like C-terminal domain-containing protein</fullName>
    </recommendedName>
</protein>
<organism evidence="2 3">
    <name type="scientific">Leucothrix pacifica</name>
    <dbReference type="NCBI Taxonomy" id="1247513"/>
    <lineage>
        <taxon>Bacteria</taxon>
        <taxon>Pseudomonadati</taxon>
        <taxon>Pseudomonadota</taxon>
        <taxon>Gammaproteobacteria</taxon>
        <taxon>Thiotrichales</taxon>
        <taxon>Thiotrichaceae</taxon>
        <taxon>Leucothrix</taxon>
    </lineage>
</organism>
<dbReference type="InterPro" id="IPR036663">
    <property type="entry name" value="Fumarylacetoacetase_C_sf"/>
</dbReference>
<dbReference type="Proteomes" id="UP000245539">
    <property type="component" value="Unassembled WGS sequence"/>
</dbReference>
<dbReference type="SUPFAM" id="SSF56529">
    <property type="entry name" value="FAH"/>
    <property type="match status" value="1"/>
</dbReference>
<reference evidence="2 3" key="1">
    <citation type="submission" date="2018-05" db="EMBL/GenBank/DDBJ databases">
        <title>Leucothrix arctica sp. nov., isolated from Arctic seawater.</title>
        <authorList>
            <person name="Choi A."/>
            <person name="Baek K."/>
        </authorList>
    </citation>
    <scope>NUCLEOTIDE SEQUENCE [LARGE SCALE GENOMIC DNA]</scope>
    <source>
        <strain evidence="2 3">JCM 18388</strain>
    </source>
</reference>
<dbReference type="Pfam" id="PF01557">
    <property type="entry name" value="FAA_hydrolase"/>
    <property type="match status" value="1"/>
</dbReference>
<dbReference type="Gene3D" id="3.90.850.10">
    <property type="entry name" value="Fumarylacetoacetase-like, C-terminal domain"/>
    <property type="match status" value="1"/>
</dbReference>